<feature type="domain" description="Protein kinase" evidence="9">
    <location>
        <begin position="1175"/>
        <end position="1453"/>
    </location>
</feature>
<dbReference type="OrthoDB" id="198876at2759"/>
<dbReference type="InterPro" id="IPR023393">
    <property type="entry name" value="START-like_dom_sf"/>
</dbReference>
<dbReference type="InterPro" id="IPR000719">
    <property type="entry name" value="Prot_kinase_dom"/>
</dbReference>
<accession>A0A9W7G6X4</accession>
<feature type="transmembrane region" description="Helical" evidence="8">
    <location>
        <begin position="870"/>
        <end position="891"/>
    </location>
</feature>
<keyword evidence="12" id="KW-1185">Reference proteome</keyword>
<evidence type="ECO:0000259" key="9">
    <source>
        <dbReference type="PROSITE" id="PS50011"/>
    </source>
</evidence>
<dbReference type="EMBL" id="BRYA01000912">
    <property type="protein sequence ID" value="GMI35497.1"/>
    <property type="molecule type" value="Genomic_DNA"/>
</dbReference>
<dbReference type="PROSITE" id="PS00108">
    <property type="entry name" value="PROTEIN_KINASE_ST"/>
    <property type="match status" value="1"/>
</dbReference>
<keyword evidence="3 6" id="KW-0547">Nucleotide-binding</keyword>
<feature type="binding site" evidence="6">
    <location>
        <position position="1202"/>
    </location>
    <ligand>
        <name>ATP</name>
        <dbReference type="ChEBI" id="CHEBI:30616"/>
    </ligand>
</feature>
<feature type="transmembrane region" description="Helical" evidence="8">
    <location>
        <begin position="37"/>
        <end position="65"/>
    </location>
</feature>
<keyword evidence="8" id="KW-1133">Transmembrane helix</keyword>
<keyword evidence="2" id="KW-0808">Transferase</keyword>
<dbReference type="GO" id="GO:0004674">
    <property type="term" value="F:protein serine/threonine kinase activity"/>
    <property type="evidence" value="ECO:0007669"/>
    <property type="project" value="TreeGrafter"/>
</dbReference>
<feature type="transmembrane region" description="Helical" evidence="8">
    <location>
        <begin position="1007"/>
        <end position="1028"/>
    </location>
</feature>
<dbReference type="InterPro" id="IPR011009">
    <property type="entry name" value="Kinase-like_dom_sf"/>
</dbReference>
<evidence type="ECO:0000256" key="2">
    <source>
        <dbReference type="ARBA" id="ARBA00022679"/>
    </source>
</evidence>
<feature type="transmembrane region" description="Helical" evidence="8">
    <location>
        <begin position="85"/>
        <end position="105"/>
    </location>
</feature>
<evidence type="ECO:0000256" key="3">
    <source>
        <dbReference type="ARBA" id="ARBA00022741"/>
    </source>
</evidence>
<dbReference type="Pfam" id="PF07714">
    <property type="entry name" value="PK_Tyr_Ser-Thr"/>
    <property type="match status" value="1"/>
</dbReference>
<dbReference type="SUPFAM" id="SSF56112">
    <property type="entry name" value="Protein kinase-like (PK-like)"/>
    <property type="match status" value="1"/>
</dbReference>
<evidence type="ECO:0000256" key="8">
    <source>
        <dbReference type="SAM" id="Phobius"/>
    </source>
</evidence>
<dbReference type="GO" id="GO:0008289">
    <property type="term" value="F:lipid binding"/>
    <property type="evidence" value="ECO:0007669"/>
    <property type="project" value="InterPro"/>
</dbReference>
<reference evidence="12" key="1">
    <citation type="journal article" date="2023" name="Commun. Biol.">
        <title>Genome analysis of Parmales, the sister group of diatoms, reveals the evolutionary specialization of diatoms from phago-mixotrophs to photoautotrophs.</title>
        <authorList>
            <person name="Ban H."/>
            <person name="Sato S."/>
            <person name="Yoshikawa S."/>
            <person name="Yamada K."/>
            <person name="Nakamura Y."/>
            <person name="Ichinomiya M."/>
            <person name="Sato N."/>
            <person name="Blanc-Mathieu R."/>
            <person name="Endo H."/>
            <person name="Kuwata A."/>
            <person name="Ogata H."/>
        </authorList>
    </citation>
    <scope>NUCLEOTIDE SEQUENCE [LARGE SCALE GENOMIC DNA]</scope>
</reference>
<comment type="caution">
    <text evidence="11">The sequence shown here is derived from an EMBL/GenBank/DDBJ whole genome shotgun (WGS) entry which is preliminary data.</text>
</comment>
<keyword evidence="8" id="KW-0812">Transmembrane</keyword>
<organism evidence="11 12">
    <name type="scientific">Triparma columacea</name>
    <dbReference type="NCBI Taxonomy" id="722753"/>
    <lineage>
        <taxon>Eukaryota</taxon>
        <taxon>Sar</taxon>
        <taxon>Stramenopiles</taxon>
        <taxon>Ochrophyta</taxon>
        <taxon>Bolidophyceae</taxon>
        <taxon>Parmales</taxon>
        <taxon>Triparmaceae</taxon>
        <taxon>Triparma</taxon>
    </lineage>
</organism>
<feature type="region of interest" description="Disordered" evidence="7">
    <location>
        <begin position="1731"/>
        <end position="1750"/>
    </location>
</feature>
<evidence type="ECO:0000313" key="11">
    <source>
        <dbReference type="EMBL" id="GMI35497.1"/>
    </source>
</evidence>
<feature type="transmembrane region" description="Helical" evidence="8">
    <location>
        <begin position="244"/>
        <end position="264"/>
    </location>
</feature>
<dbReference type="SUPFAM" id="SSF55961">
    <property type="entry name" value="Bet v1-like"/>
    <property type="match status" value="1"/>
</dbReference>
<proteinExistence type="predicted"/>
<dbReference type="Gene3D" id="3.30.530.20">
    <property type="match status" value="1"/>
</dbReference>
<dbReference type="InterPro" id="IPR017441">
    <property type="entry name" value="Protein_kinase_ATP_BS"/>
</dbReference>
<evidence type="ECO:0000256" key="6">
    <source>
        <dbReference type="PROSITE-ProRule" id="PRU10141"/>
    </source>
</evidence>
<evidence type="ECO:0000259" key="10">
    <source>
        <dbReference type="PROSITE" id="PS50848"/>
    </source>
</evidence>
<dbReference type="GO" id="GO:0005524">
    <property type="term" value="F:ATP binding"/>
    <property type="evidence" value="ECO:0007669"/>
    <property type="project" value="UniProtKB-UniRule"/>
</dbReference>
<dbReference type="PANTHER" id="PTHR44329">
    <property type="entry name" value="SERINE/THREONINE-PROTEIN KINASE TNNI3K-RELATED"/>
    <property type="match status" value="1"/>
</dbReference>
<keyword evidence="1" id="KW-0723">Serine/threonine-protein kinase</keyword>
<name>A0A9W7G6X4_9STRA</name>
<dbReference type="PROSITE" id="PS00107">
    <property type="entry name" value="PROTEIN_KINASE_ATP"/>
    <property type="match status" value="1"/>
</dbReference>
<gene>
    <name evidence="11" type="ORF">TrCOL_g11269</name>
</gene>
<dbReference type="Proteomes" id="UP001165065">
    <property type="component" value="Unassembled WGS sequence"/>
</dbReference>
<evidence type="ECO:0000256" key="4">
    <source>
        <dbReference type="ARBA" id="ARBA00022777"/>
    </source>
</evidence>
<dbReference type="InterPro" id="IPR008271">
    <property type="entry name" value="Ser/Thr_kinase_AS"/>
</dbReference>
<dbReference type="PANTHER" id="PTHR44329:SF288">
    <property type="entry name" value="MITOGEN-ACTIVATED PROTEIN KINASE KINASE KINASE 20"/>
    <property type="match status" value="1"/>
</dbReference>
<keyword evidence="8" id="KW-0472">Membrane</keyword>
<protein>
    <submittedName>
        <fullName evidence="11">Uncharacterized protein</fullName>
    </submittedName>
</protein>
<keyword evidence="4" id="KW-0418">Kinase</keyword>
<dbReference type="InterPro" id="IPR002913">
    <property type="entry name" value="START_lipid-bd_dom"/>
</dbReference>
<feature type="domain" description="START" evidence="10">
    <location>
        <begin position="510"/>
        <end position="645"/>
    </location>
</feature>
<dbReference type="Gene3D" id="1.10.510.10">
    <property type="entry name" value="Transferase(Phosphotransferase) domain 1"/>
    <property type="match status" value="1"/>
</dbReference>
<feature type="transmembrane region" description="Helical" evidence="8">
    <location>
        <begin position="1085"/>
        <end position="1104"/>
    </location>
</feature>
<evidence type="ECO:0000313" key="12">
    <source>
        <dbReference type="Proteomes" id="UP001165065"/>
    </source>
</evidence>
<sequence>MICTVLIPVTFLTYLLYSPKCRDTFHPSILRADKGRLATICVGLIFSLCSLLTTLFLEFYSALMLSWILGMVADRFNPATTKWKFLAWCWFAFLPFLFTFILKMVPCGPNAVEAWVLDWAVEISTDHLEAEAGNAFLELPREAKQVVLCSAIKTRIWTKLGNLVNSSSPSPLLQQVSSELEHLASVAGYNVTSIPAFIDTFEYVQVSDLNEIYRMYCTKSTSEVPYQSFEQLIPWDYTSTTDKYSAVVLLLSLFLCCFISLFIFEFRRYVWFLNTMSTDLSYEGGGLYKGVFVTSCKVVDWIWGAYYDVVRGILRFAYLREGAVHPESSKNNVDTLQPMPMKRGESTHNRLIDHVEAEINFTEGHGEKKKVADESGRSDHTWASSTYEAYKTYFFMHESNKTKSTLPQNQLPTGMEKMFTYNPYFIMMFEQYSKNRYTRLEERVLKWLLECACTPSSHWSRCDYKRLPFLIYELKRVPVTLIKGSPKTTFAAGGIGTVQAPMCHVAAFLWDFNTDYRIMKNAHSDVFRKLVPMKKNLQTDHNYTLFVRKSLPTPLSPRDFYQNSAWKRLDDKRIVIFAYDRDDGSYEEECSKLPDKFRNQEAVRASAHSIYILEEFENSEGVKTKLSFISVINSRGYLPKWLVRTRRASTLSIIQETMEYFEQKNISLIFRGEKNSHSGYKHVIANNHARGVTGVSESTLNLYLSNQDKAHTENAQSYTQARGSSREYFEYSENPESVVSQLVFEEGASPPQNDDPVPTATSFAMYLKQREEWNLANDNPDDIIVVNFNELSEKSLQLQQKAVPSNQKSSLLPFFNNYYVASWFQGFSRIFSSPRQYDASSQIIETQKFLEYDLFKMVRFFCSVKDAKKAFGLPFILLNFSSFCYVSFGIYADYVSHDEEAEPHRNGHSSFLEITFLFAACQMSLVCPYYLMISSVPPMVECVNKIRRAFGGKKSLAVKKMATQQLFSSFDRAWFGVRLSVICSLFLGQATHYTFQFLYEFHHFNSMYYYLVMSPTFFFACLFLRDFLLLLSTRMRNIVYLTMIVIIKVACKNLHDSPNHLTKSVFVMAMRVDVEREAMHNYTSALFDAILTLTTIGVIVSYWMNVDNLKSFLDRMEFSFLWKHEHNKYMRWEKKLADQELQPAKLAYLDAEKIFKRRKHKLHKKFQNSIKYDDIEFMTKVGKGSSAVVTMARYRDDIIVVKELVMAGTSTKQMLRFLAEIELMANLQHPNILKLEGVVVEFPKLCMLLEYAKSGNLLNFMTSHPFLDWTGSKWKFAHCISSAMNYLHTRSTPILHRDLKTTNVLLTEWGVVKLSDFGDSAASAVQKVPFEETELVGTKFFMAPEVLRGERFTSECDIYSYGCVLADIAMSGRLRDLFLEFPEGVSSSFDEAKMIKKIVGGWRPKLPEIWRQQFPVIESLVSSCWADDKSVRPPFSEICKIIGDWNGLKAPIVQNLKHMEYTLRPTTELTVFEQEILQEGLGDLMTKKRRSNEASFAYDHNSSKVKGKTVSTFFASQKMDHVPWEVNELVFQWTHPERSYMGWINKDGRRKILEKINEHHHVVMFAWAKTIGSFPIFAKDFNMRLLWHEVSQGTYCVVLKTLEKQKSEMLKIKVLSTILIEPCLDGKSCIASFSSRMTWQDGLVNFVNNDDYQAMSGFLTDLNEALCRKKRGEWDRYLDINYVDPFFDENGFRVKNPPAEELRRFARKKPVSSYKIKGEEKEIPNHGLLSSLSSEWRAHTKGAKKNNNER</sequence>
<feature type="transmembrane region" description="Helical" evidence="8">
    <location>
        <begin position="975"/>
        <end position="995"/>
    </location>
</feature>
<dbReference type="PROSITE" id="PS50848">
    <property type="entry name" value="START"/>
    <property type="match status" value="1"/>
</dbReference>
<dbReference type="InterPro" id="IPR051681">
    <property type="entry name" value="Ser/Thr_Kinases-Pseudokinases"/>
</dbReference>
<dbReference type="SMART" id="SM00220">
    <property type="entry name" value="S_TKc"/>
    <property type="match status" value="1"/>
</dbReference>
<dbReference type="InterPro" id="IPR001245">
    <property type="entry name" value="Ser-Thr/Tyr_kinase_cat_dom"/>
</dbReference>
<dbReference type="PROSITE" id="PS50011">
    <property type="entry name" value="PROTEIN_KINASE_DOM"/>
    <property type="match status" value="1"/>
</dbReference>
<evidence type="ECO:0000256" key="5">
    <source>
        <dbReference type="ARBA" id="ARBA00022840"/>
    </source>
</evidence>
<evidence type="ECO:0000256" key="7">
    <source>
        <dbReference type="SAM" id="MobiDB-lite"/>
    </source>
</evidence>
<evidence type="ECO:0000256" key="1">
    <source>
        <dbReference type="ARBA" id="ARBA00022527"/>
    </source>
</evidence>
<keyword evidence="5 6" id="KW-0067">ATP-binding</keyword>